<reference evidence="2" key="1">
    <citation type="journal article" date="2019" name="Int. J. Syst. Evol. Microbiol.">
        <title>The Global Catalogue of Microorganisms (GCM) 10K type strain sequencing project: providing services to taxonomists for standard genome sequencing and annotation.</title>
        <authorList>
            <consortium name="The Broad Institute Genomics Platform"/>
            <consortium name="The Broad Institute Genome Sequencing Center for Infectious Disease"/>
            <person name="Wu L."/>
            <person name="Ma J."/>
        </authorList>
    </citation>
    <scope>NUCLEOTIDE SEQUENCE [LARGE SCALE GENOMIC DNA]</scope>
    <source>
        <strain evidence="2">JCM 9458</strain>
    </source>
</reference>
<protein>
    <submittedName>
        <fullName evidence="1">Uncharacterized protein</fullName>
    </submittedName>
</protein>
<evidence type="ECO:0000313" key="1">
    <source>
        <dbReference type="EMBL" id="GAA3381747.1"/>
    </source>
</evidence>
<dbReference type="EMBL" id="BAAAYN010000001">
    <property type="protein sequence ID" value="GAA3381747.1"/>
    <property type="molecule type" value="Genomic_DNA"/>
</dbReference>
<dbReference type="Proteomes" id="UP001501676">
    <property type="component" value="Unassembled WGS sequence"/>
</dbReference>
<organism evidence="1 2">
    <name type="scientific">Cryptosporangium minutisporangium</name>
    <dbReference type="NCBI Taxonomy" id="113569"/>
    <lineage>
        <taxon>Bacteria</taxon>
        <taxon>Bacillati</taxon>
        <taxon>Actinomycetota</taxon>
        <taxon>Actinomycetes</taxon>
        <taxon>Cryptosporangiales</taxon>
        <taxon>Cryptosporangiaceae</taxon>
        <taxon>Cryptosporangium</taxon>
    </lineage>
</organism>
<accession>A0ABP6SPG4</accession>
<sequence length="104" mass="11371">MPQFLAVARWPSTDADTVRMVISECPECGAAGVPLLFGLPGPEAMAAAAEGQVALGGCVLPERPADWQCSQWHRWSEPDQRAWEERLLAVLSAHGYREADDRLP</sequence>
<evidence type="ECO:0000313" key="2">
    <source>
        <dbReference type="Proteomes" id="UP001501676"/>
    </source>
</evidence>
<comment type="caution">
    <text evidence="1">The sequence shown here is derived from an EMBL/GenBank/DDBJ whole genome shotgun (WGS) entry which is preliminary data.</text>
</comment>
<name>A0ABP6SPG4_9ACTN</name>
<keyword evidence="2" id="KW-1185">Reference proteome</keyword>
<proteinExistence type="predicted"/>
<gene>
    <name evidence="1" type="ORF">GCM10020369_00890</name>
</gene>